<dbReference type="EMBL" id="JACWUN010000011">
    <property type="protein sequence ID" value="MBD1401026.1"/>
    <property type="molecule type" value="Genomic_DNA"/>
</dbReference>
<accession>A0A8J6URC1</accession>
<dbReference type="Proteomes" id="UP000632828">
    <property type="component" value="Unassembled WGS sequence"/>
</dbReference>
<sequence length="136" mass="15173">MMSYSNQLLNANLSEKAYTNWTQSDIENSTVAYTDANGHNWTVYEVSETTGYDNGFYGVAFKNSITDEVVVSYRGTDGPQDITSDLQIAFGVNVPNQYHNAKQFYDDVKRKTVDDNYQSPGVTGHSLVSCLVSPLY</sequence>
<gene>
    <name evidence="1" type="ORF">ICT70_10105</name>
</gene>
<dbReference type="Pfam" id="PF26363">
    <property type="entry name" value="Phospholipase-like"/>
    <property type="match status" value="1"/>
</dbReference>
<protein>
    <submittedName>
        <fullName evidence="1">Uncharacterized protein</fullName>
    </submittedName>
</protein>
<evidence type="ECO:0000313" key="1">
    <source>
        <dbReference type="EMBL" id="MBD1401026.1"/>
    </source>
</evidence>
<reference evidence="1" key="1">
    <citation type="submission" date="2020-09" db="EMBL/GenBank/DDBJ databases">
        <title>Pelobacter alkaliphilus sp. nov., a novel anaerobic arsenate-reducing bacterium from terrestrial mud volcano.</title>
        <authorList>
            <person name="Khomyakova M.A."/>
            <person name="Merkel A.Y."/>
            <person name="Slobodkin A.I."/>
        </authorList>
    </citation>
    <scope>NUCLEOTIDE SEQUENCE</scope>
    <source>
        <strain evidence="1">M08fum</strain>
    </source>
</reference>
<dbReference type="InterPro" id="IPR029058">
    <property type="entry name" value="AB_hydrolase_fold"/>
</dbReference>
<evidence type="ECO:0000313" key="2">
    <source>
        <dbReference type="Proteomes" id="UP000632828"/>
    </source>
</evidence>
<dbReference type="SUPFAM" id="SSF53474">
    <property type="entry name" value="alpha/beta-Hydrolases"/>
    <property type="match status" value="1"/>
</dbReference>
<organism evidence="1 2">
    <name type="scientific">Pelovirga terrestris</name>
    <dbReference type="NCBI Taxonomy" id="2771352"/>
    <lineage>
        <taxon>Bacteria</taxon>
        <taxon>Pseudomonadati</taxon>
        <taxon>Thermodesulfobacteriota</taxon>
        <taxon>Desulfuromonadia</taxon>
        <taxon>Geobacterales</taxon>
        <taxon>Geobacteraceae</taxon>
        <taxon>Pelovirga</taxon>
    </lineage>
</organism>
<proteinExistence type="predicted"/>
<keyword evidence="2" id="KW-1185">Reference proteome</keyword>
<name>A0A8J6URC1_9BACT</name>
<dbReference type="Gene3D" id="3.40.50.1820">
    <property type="entry name" value="alpha/beta hydrolase"/>
    <property type="match status" value="1"/>
</dbReference>
<comment type="caution">
    <text evidence="1">The sequence shown here is derived from an EMBL/GenBank/DDBJ whole genome shotgun (WGS) entry which is preliminary data.</text>
</comment>
<dbReference type="AlphaFoldDB" id="A0A8J6URC1"/>